<evidence type="ECO:0000313" key="4">
    <source>
        <dbReference type="Proteomes" id="UP000664167"/>
    </source>
</evidence>
<accession>A0A939JJG6</accession>
<evidence type="ECO:0000259" key="2">
    <source>
        <dbReference type="Pfam" id="PF18164"/>
    </source>
</evidence>
<reference evidence="3" key="1">
    <citation type="submission" date="2021-03" db="EMBL/GenBank/DDBJ databases">
        <title>Streptomyces poriferae sp. nov., a novel marine sponge-derived Actinobacteria species with anti-MRSA activity.</title>
        <authorList>
            <person name="Sandoval-Powers M."/>
            <person name="Kralova S."/>
            <person name="Nguyen G.-S."/>
            <person name="Fawwal D."/>
            <person name="Degnes K."/>
            <person name="Klinkenberg G."/>
            <person name="Sletta H."/>
            <person name="Wentzel A."/>
            <person name="Liles M.R."/>
        </authorList>
    </citation>
    <scope>NUCLEOTIDE SEQUENCE</scope>
    <source>
        <strain evidence="3">DSM 41794</strain>
    </source>
</reference>
<evidence type="ECO:0000259" key="1">
    <source>
        <dbReference type="Pfam" id="PF18082"/>
    </source>
</evidence>
<comment type="caution">
    <text evidence="3">The sequence shown here is derived from an EMBL/GenBank/DDBJ whole genome shotgun (WGS) entry which is preliminary data.</text>
</comment>
<dbReference type="InterPro" id="IPR041644">
    <property type="entry name" value="GNAT_C"/>
</dbReference>
<dbReference type="Gene3D" id="3.40.630.120">
    <property type="match status" value="1"/>
</dbReference>
<gene>
    <name evidence="3" type="ORF">J0695_33020</name>
</gene>
<name>A0A939JJG6_9ACTN</name>
<keyword evidence="4" id="KW-1185">Reference proteome</keyword>
<dbReference type="InterPro" id="IPR041273">
    <property type="entry name" value="NAT_N"/>
</dbReference>
<dbReference type="Pfam" id="PF18164">
    <property type="entry name" value="GNAT_C"/>
    <property type="match status" value="1"/>
</dbReference>
<dbReference type="RefSeq" id="WP_206968421.1">
    <property type="nucleotide sequence ID" value="NZ_BAAAJJ010000006.1"/>
</dbReference>
<dbReference type="Pfam" id="PF18082">
    <property type="entry name" value="NAT_N"/>
    <property type="match status" value="1"/>
</dbReference>
<organism evidence="3 4">
    <name type="scientific">Streptomyces beijiangensis</name>
    <dbReference type="NCBI Taxonomy" id="163361"/>
    <lineage>
        <taxon>Bacteria</taxon>
        <taxon>Bacillati</taxon>
        <taxon>Actinomycetota</taxon>
        <taxon>Actinomycetes</taxon>
        <taxon>Kitasatosporales</taxon>
        <taxon>Streptomycetaceae</taxon>
        <taxon>Streptomyces</taxon>
    </lineage>
</organism>
<protein>
    <submittedName>
        <fullName evidence="3">DUF5596 domain-containing protein</fullName>
    </submittedName>
</protein>
<evidence type="ECO:0000313" key="3">
    <source>
        <dbReference type="EMBL" id="MBO0516558.1"/>
    </source>
</evidence>
<proteinExistence type="predicted"/>
<feature type="domain" description="GNAT-like C-terminal" evidence="2">
    <location>
        <begin position="138"/>
        <end position="296"/>
    </location>
</feature>
<sequence>MLPMEDLPAVLLDLAVPHEDINELVALGRRFADEPELADLLERSVQALVREMGTVELYSELPPVPDGLGALRRWFPVFVCVAALPYTRAYHQERGIPERIARQTLADLGRHVAVHRRRYGTGGLSVPGWLRLHFRGEIYQLGRLHYQRAVLGDRMARAMRAAGLPIAAGDPCLSIHVPDFLGPLTPRACAESTALAREFFARHFPDEPCAVAVCHSWLLDPQLRSYLPADSNILRFQDLFRIGYKAEEPSDREPVSFVFGNPGLDPAALPQRTSVERAVAGHLLAGGHWHIGHGWFAL</sequence>
<feature type="domain" description="N-acyltransferase N-terminal" evidence="1">
    <location>
        <begin position="5"/>
        <end position="136"/>
    </location>
</feature>
<dbReference type="Proteomes" id="UP000664167">
    <property type="component" value="Unassembled WGS sequence"/>
</dbReference>
<dbReference type="AlphaFoldDB" id="A0A939JJG6"/>
<dbReference type="EMBL" id="JAFLRJ010000413">
    <property type="protein sequence ID" value="MBO0516558.1"/>
    <property type="molecule type" value="Genomic_DNA"/>
</dbReference>